<keyword evidence="3 6" id="KW-0812">Transmembrane</keyword>
<feature type="transmembrane region" description="Helical" evidence="6">
    <location>
        <begin position="139"/>
        <end position="159"/>
    </location>
</feature>
<evidence type="ECO:0000256" key="3">
    <source>
        <dbReference type="ARBA" id="ARBA00022692"/>
    </source>
</evidence>
<dbReference type="InterPro" id="IPR036259">
    <property type="entry name" value="MFS_trans_sf"/>
</dbReference>
<comment type="caution">
    <text evidence="8">The sequence shown here is derived from an EMBL/GenBank/DDBJ whole genome shotgun (WGS) entry which is preliminary data.</text>
</comment>
<evidence type="ECO:0000256" key="5">
    <source>
        <dbReference type="ARBA" id="ARBA00023136"/>
    </source>
</evidence>
<name>A0ABP0Q845_9DINO</name>
<dbReference type="InterPro" id="IPR050930">
    <property type="entry name" value="MFS_Vesicular_Transporter"/>
</dbReference>
<dbReference type="SUPFAM" id="SSF103473">
    <property type="entry name" value="MFS general substrate transporter"/>
    <property type="match status" value="1"/>
</dbReference>
<gene>
    <name evidence="8" type="ORF">SCF082_LOCUS39500</name>
</gene>
<dbReference type="Pfam" id="PF07690">
    <property type="entry name" value="MFS_1"/>
    <property type="match status" value="1"/>
</dbReference>
<feature type="transmembrane region" description="Helical" evidence="6">
    <location>
        <begin position="269"/>
        <end position="290"/>
    </location>
</feature>
<evidence type="ECO:0000256" key="1">
    <source>
        <dbReference type="ARBA" id="ARBA00004141"/>
    </source>
</evidence>
<dbReference type="PANTHER" id="PTHR23506:SF26">
    <property type="entry name" value="MFS-TYPE TRANSPORTER SLC18B1"/>
    <property type="match status" value="1"/>
</dbReference>
<feature type="transmembrane region" description="Helical" evidence="6">
    <location>
        <begin position="165"/>
        <end position="183"/>
    </location>
</feature>
<dbReference type="Gene3D" id="1.20.1250.20">
    <property type="entry name" value="MFS general substrate transporter like domains"/>
    <property type="match status" value="1"/>
</dbReference>
<evidence type="ECO:0000313" key="9">
    <source>
        <dbReference type="Proteomes" id="UP001642464"/>
    </source>
</evidence>
<feature type="transmembrane region" description="Helical" evidence="6">
    <location>
        <begin position="54"/>
        <end position="73"/>
    </location>
</feature>
<evidence type="ECO:0000256" key="4">
    <source>
        <dbReference type="ARBA" id="ARBA00022989"/>
    </source>
</evidence>
<evidence type="ECO:0000256" key="7">
    <source>
        <dbReference type="SAM" id="SignalP"/>
    </source>
</evidence>
<proteinExistence type="predicted"/>
<comment type="subcellular location">
    <subcellularLocation>
        <location evidence="1">Membrane</location>
        <topology evidence="1">Multi-pass membrane protein</topology>
    </subcellularLocation>
</comment>
<keyword evidence="7" id="KW-0732">Signal</keyword>
<dbReference type="Proteomes" id="UP001642464">
    <property type="component" value="Unassembled WGS sequence"/>
</dbReference>
<organism evidence="8 9">
    <name type="scientific">Durusdinium trenchii</name>
    <dbReference type="NCBI Taxonomy" id="1381693"/>
    <lineage>
        <taxon>Eukaryota</taxon>
        <taxon>Sar</taxon>
        <taxon>Alveolata</taxon>
        <taxon>Dinophyceae</taxon>
        <taxon>Suessiales</taxon>
        <taxon>Symbiodiniaceae</taxon>
        <taxon>Durusdinium</taxon>
    </lineage>
</organism>
<accession>A0ABP0Q845</accession>
<dbReference type="EMBL" id="CAXAMM010039029">
    <property type="protein sequence ID" value="CAK9083169.1"/>
    <property type="molecule type" value="Genomic_DNA"/>
</dbReference>
<feature type="signal peptide" evidence="7">
    <location>
        <begin position="1"/>
        <end position="15"/>
    </location>
</feature>
<sequence length="439" mass="46921">MIYTWVGLLLSHARADCQLEAGIETSFLQISIENVTLHSVSEGDAWIGMENMHLSIYLICFLLIPICAVAFAGPRWALATMITCADSLCTELPMAIFALVAEDPFSLGALVATKPLGQALATPLVIQFTRQRELHSMKLGLLLQSAGLFLQAFTPSLGAWFAARAAQGVGSALMLGAISAMMGDATKETGDSGRGLFTYSMWLGLICGAPFGGICFAIESFLPFLFLGLADLILLTALHFKMDAPSKPMPGIPRDVLAPLRYPMISRPLALLCLVVMYGAALQAMIFKVMEEDLQLGVVPASFTWLFQAWPMILTSLLLGPAAQGIGFRLIMLTGLLVVGSGALIVDDKSFMCLIAELVVAGLALGAENATVPRLLEDVASRNFDDTSATWTLLNLGQQIGYVLGPLIGAVLYHVGGLRTMCRAFGVLLIGYALSHTVD</sequence>
<reference evidence="8 9" key="1">
    <citation type="submission" date="2024-02" db="EMBL/GenBank/DDBJ databases">
        <authorList>
            <person name="Chen Y."/>
            <person name="Shah S."/>
            <person name="Dougan E. K."/>
            <person name="Thang M."/>
            <person name="Chan C."/>
        </authorList>
    </citation>
    <scope>NUCLEOTIDE SEQUENCE [LARGE SCALE GENOMIC DNA]</scope>
</reference>
<protein>
    <submittedName>
        <fullName evidence="8">Probable vesicular acetylcholine transporter-A (VAChT-A) (Solute carrier family 18 member 3-A)</fullName>
    </submittedName>
</protein>
<evidence type="ECO:0000313" key="8">
    <source>
        <dbReference type="EMBL" id="CAK9083169.1"/>
    </source>
</evidence>
<keyword evidence="4 6" id="KW-1133">Transmembrane helix</keyword>
<feature type="transmembrane region" description="Helical" evidence="6">
    <location>
        <begin position="326"/>
        <end position="346"/>
    </location>
</feature>
<evidence type="ECO:0000256" key="2">
    <source>
        <dbReference type="ARBA" id="ARBA00022448"/>
    </source>
</evidence>
<keyword evidence="5 6" id="KW-0472">Membrane</keyword>
<feature type="transmembrane region" description="Helical" evidence="6">
    <location>
        <begin position="220"/>
        <end position="240"/>
    </location>
</feature>
<feature type="transmembrane region" description="Helical" evidence="6">
    <location>
        <begin position="296"/>
        <end position="319"/>
    </location>
</feature>
<dbReference type="PANTHER" id="PTHR23506">
    <property type="entry name" value="GH10249P"/>
    <property type="match status" value="1"/>
</dbReference>
<feature type="transmembrane region" description="Helical" evidence="6">
    <location>
        <begin position="195"/>
        <end position="214"/>
    </location>
</feature>
<keyword evidence="9" id="KW-1185">Reference proteome</keyword>
<feature type="chain" id="PRO_5045706072" evidence="7">
    <location>
        <begin position="16"/>
        <end position="439"/>
    </location>
</feature>
<evidence type="ECO:0000256" key="6">
    <source>
        <dbReference type="SAM" id="Phobius"/>
    </source>
</evidence>
<dbReference type="InterPro" id="IPR011701">
    <property type="entry name" value="MFS"/>
</dbReference>
<keyword evidence="2" id="KW-0813">Transport</keyword>